<protein>
    <submittedName>
        <fullName evidence="3">ROK family transcriptional regulator</fullName>
    </submittedName>
</protein>
<dbReference type="PROSITE" id="PS01125">
    <property type="entry name" value="ROK"/>
    <property type="match status" value="1"/>
</dbReference>
<dbReference type="EMBL" id="JABEND010000001">
    <property type="protein sequence ID" value="NNG34423.1"/>
    <property type="molecule type" value="Genomic_DNA"/>
</dbReference>
<dbReference type="Gene3D" id="3.30.420.40">
    <property type="match status" value="2"/>
</dbReference>
<dbReference type="AlphaFoldDB" id="A0A849A4Z0"/>
<dbReference type="InterPro" id="IPR036388">
    <property type="entry name" value="WH-like_DNA-bd_sf"/>
</dbReference>
<dbReference type="InterPro" id="IPR036390">
    <property type="entry name" value="WH_DNA-bd_sf"/>
</dbReference>
<evidence type="ECO:0000313" key="3">
    <source>
        <dbReference type="EMBL" id="NNG34423.1"/>
    </source>
</evidence>
<accession>A0A849A4Z0</accession>
<dbReference type="InterPro" id="IPR000600">
    <property type="entry name" value="ROK"/>
</dbReference>
<sequence length="411" mass="42883">MTFASRGANMPRLADFNQRVVLETIRRQAGDVSRTELAELTGLSPQTVSNVTRRLLDSNLIRETGRAATGPGKPRTMLRLNAGGGFAVGVHLDPLVIDFVVVDVSGAMVARGARTTPTVGSPRHVLSAIATSIKQILRKAGADHTAVMGVGVGAPGPIDHANGVVLDPPLLTGWRNVPVVADLGQRLGLPVMLEKDVVAATIGENWARLSDETASFLYFYLGTGVGIGAVLDGQVLRGASQNFGEVGHLVVAHDGPRCTRCGRVGELGPLLEPTSVVADGVAAGVVAPPASAAVDDVDARFREIWDAAENDSAAGNIVENYISRLAVGVARVTDLLDVREVVFGGPYWSMMAERVLAGMPATLATEAVLRSVGSVRLSASRFADTGGAMGAASLVLDHALSVRPDFLSLRP</sequence>
<proteinExistence type="inferred from homology"/>
<dbReference type="Pfam" id="PF00480">
    <property type="entry name" value="ROK"/>
    <property type="match status" value="1"/>
</dbReference>
<dbReference type="SUPFAM" id="SSF53067">
    <property type="entry name" value="Actin-like ATPase domain"/>
    <property type="match status" value="1"/>
</dbReference>
<comment type="caution">
    <text evidence="3">The sequence shown here is derived from an EMBL/GenBank/DDBJ whole genome shotgun (WGS) entry which is preliminary data.</text>
</comment>
<dbReference type="Pfam" id="PF12802">
    <property type="entry name" value="MarR_2"/>
    <property type="match status" value="1"/>
</dbReference>
<dbReference type="InterPro" id="IPR043129">
    <property type="entry name" value="ATPase_NBD"/>
</dbReference>
<dbReference type="PANTHER" id="PTHR18964">
    <property type="entry name" value="ROK (REPRESSOR, ORF, KINASE) FAMILY"/>
    <property type="match status" value="1"/>
</dbReference>
<evidence type="ECO:0000259" key="2">
    <source>
        <dbReference type="Pfam" id="PF12802"/>
    </source>
</evidence>
<feature type="domain" description="HTH marR-type" evidence="2">
    <location>
        <begin position="18"/>
        <end position="64"/>
    </location>
</feature>
<evidence type="ECO:0000256" key="1">
    <source>
        <dbReference type="ARBA" id="ARBA00006479"/>
    </source>
</evidence>
<dbReference type="PANTHER" id="PTHR18964:SF149">
    <property type="entry name" value="BIFUNCTIONAL UDP-N-ACETYLGLUCOSAMINE 2-EPIMERASE_N-ACETYLMANNOSAMINE KINASE"/>
    <property type="match status" value="1"/>
</dbReference>
<dbReference type="Proteomes" id="UP000562984">
    <property type="component" value="Unassembled WGS sequence"/>
</dbReference>
<comment type="similarity">
    <text evidence="1">Belongs to the ROK (NagC/XylR) family.</text>
</comment>
<dbReference type="SUPFAM" id="SSF46785">
    <property type="entry name" value="Winged helix' DNA-binding domain"/>
    <property type="match status" value="1"/>
</dbReference>
<reference evidence="3 4" key="1">
    <citation type="submission" date="2020-05" db="EMBL/GenBank/DDBJ databases">
        <title>Nakamurella sp. DB0629 isolated from air conditioner.</title>
        <authorList>
            <person name="Kim D.H."/>
            <person name="Kim D.-U."/>
        </authorList>
    </citation>
    <scope>NUCLEOTIDE SEQUENCE [LARGE SCALE GENOMIC DNA]</scope>
    <source>
        <strain evidence="3 4">DB0629</strain>
    </source>
</reference>
<keyword evidence="4" id="KW-1185">Reference proteome</keyword>
<gene>
    <name evidence="3" type="ORF">HKD39_01540</name>
</gene>
<dbReference type="Gene3D" id="1.10.10.10">
    <property type="entry name" value="Winged helix-like DNA-binding domain superfamily/Winged helix DNA-binding domain"/>
    <property type="match status" value="1"/>
</dbReference>
<dbReference type="RefSeq" id="WP_171198064.1">
    <property type="nucleotide sequence ID" value="NZ_JABEND010000001.1"/>
</dbReference>
<name>A0A849A4Z0_9ACTN</name>
<evidence type="ECO:0000313" key="4">
    <source>
        <dbReference type="Proteomes" id="UP000562984"/>
    </source>
</evidence>
<dbReference type="InterPro" id="IPR000835">
    <property type="entry name" value="HTH_MarR-typ"/>
</dbReference>
<dbReference type="GO" id="GO:0003700">
    <property type="term" value="F:DNA-binding transcription factor activity"/>
    <property type="evidence" value="ECO:0007669"/>
    <property type="project" value="InterPro"/>
</dbReference>
<organism evidence="3 4">
    <name type="scientific">Nakamurella aerolata</name>
    <dbReference type="NCBI Taxonomy" id="1656892"/>
    <lineage>
        <taxon>Bacteria</taxon>
        <taxon>Bacillati</taxon>
        <taxon>Actinomycetota</taxon>
        <taxon>Actinomycetes</taxon>
        <taxon>Nakamurellales</taxon>
        <taxon>Nakamurellaceae</taxon>
        <taxon>Nakamurella</taxon>
    </lineage>
</organism>
<dbReference type="InterPro" id="IPR049874">
    <property type="entry name" value="ROK_cs"/>
</dbReference>